<organism evidence="5 6">
    <name type="scientific">Mucilaginibacter mallensis</name>
    <dbReference type="NCBI Taxonomy" id="652787"/>
    <lineage>
        <taxon>Bacteria</taxon>
        <taxon>Pseudomonadati</taxon>
        <taxon>Bacteroidota</taxon>
        <taxon>Sphingobacteriia</taxon>
        <taxon>Sphingobacteriales</taxon>
        <taxon>Sphingobacteriaceae</taxon>
        <taxon>Mucilaginibacter</taxon>
    </lineage>
</organism>
<gene>
    <name evidence="5" type="ORF">SAMN05216490_3694</name>
</gene>
<feature type="domain" description="Beta-lactamase-related" evidence="4">
    <location>
        <begin position="36"/>
        <end position="337"/>
    </location>
</feature>
<proteinExistence type="predicted"/>
<dbReference type="InterPro" id="IPR050491">
    <property type="entry name" value="AmpC-like"/>
</dbReference>
<evidence type="ECO:0000313" key="5">
    <source>
        <dbReference type="EMBL" id="SDT48904.1"/>
    </source>
</evidence>
<dbReference type="Pfam" id="PF00144">
    <property type="entry name" value="Beta-lactamase"/>
    <property type="match status" value="1"/>
</dbReference>
<comment type="subcellular location">
    <subcellularLocation>
        <location evidence="1">Membrane</location>
    </subcellularLocation>
</comment>
<keyword evidence="2" id="KW-0472">Membrane</keyword>
<dbReference type="EMBL" id="LT629740">
    <property type="protein sequence ID" value="SDT48904.1"/>
    <property type="molecule type" value="Genomic_DNA"/>
</dbReference>
<dbReference type="OrthoDB" id="9798166at2"/>
<name>A0A1H2ASK3_MUCMA</name>
<dbReference type="InterPro" id="IPR012338">
    <property type="entry name" value="Beta-lactam/transpept-like"/>
</dbReference>
<dbReference type="SUPFAM" id="SSF56601">
    <property type="entry name" value="beta-lactamase/transpeptidase-like"/>
    <property type="match status" value="1"/>
</dbReference>
<reference evidence="5 6" key="1">
    <citation type="submission" date="2016-10" db="EMBL/GenBank/DDBJ databases">
        <authorList>
            <person name="de Groot N.N."/>
        </authorList>
    </citation>
    <scope>NUCLEOTIDE SEQUENCE [LARGE SCALE GENOMIC DNA]</scope>
    <source>
        <strain evidence="5 6">MP1X4</strain>
    </source>
</reference>
<dbReference type="Proteomes" id="UP000199679">
    <property type="component" value="Chromosome I"/>
</dbReference>
<dbReference type="PANTHER" id="PTHR46825">
    <property type="entry name" value="D-ALANYL-D-ALANINE-CARBOXYPEPTIDASE/ENDOPEPTIDASE AMPH"/>
    <property type="match status" value="1"/>
</dbReference>
<keyword evidence="3" id="KW-0732">Signal</keyword>
<evidence type="ECO:0000256" key="2">
    <source>
        <dbReference type="ARBA" id="ARBA00023136"/>
    </source>
</evidence>
<accession>A0A1H2ASK3</accession>
<evidence type="ECO:0000313" key="6">
    <source>
        <dbReference type="Proteomes" id="UP000199679"/>
    </source>
</evidence>
<dbReference type="GO" id="GO:0016020">
    <property type="term" value="C:membrane"/>
    <property type="evidence" value="ECO:0007669"/>
    <property type="project" value="UniProtKB-SubCell"/>
</dbReference>
<dbReference type="Gene3D" id="3.40.710.10">
    <property type="entry name" value="DD-peptidase/beta-lactamase superfamily"/>
    <property type="match status" value="1"/>
</dbReference>
<dbReference type="RefSeq" id="WP_091376279.1">
    <property type="nucleotide sequence ID" value="NZ_LT629740.1"/>
</dbReference>
<feature type="signal peptide" evidence="3">
    <location>
        <begin position="1"/>
        <end position="22"/>
    </location>
</feature>
<evidence type="ECO:0000256" key="3">
    <source>
        <dbReference type="SAM" id="SignalP"/>
    </source>
</evidence>
<dbReference type="PANTHER" id="PTHR46825:SF11">
    <property type="entry name" value="PENICILLIN-BINDING PROTEIN 4"/>
    <property type="match status" value="1"/>
</dbReference>
<dbReference type="AlphaFoldDB" id="A0A1H2ASK3"/>
<evidence type="ECO:0000259" key="4">
    <source>
        <dbReference type="Pfam" id="PF00144"/>
    </source>
</evidence>
<protein>
    <submittedName>
        <fullName evidence="5">CubicO group peptidase, beta-lactamase class C family</fullName>
    </submittedName>
</protein>
<dbReference type="InterPro" id="IPR001466">
    <property type="entry name" value="Beta-lactam-related"/>
</dbReference>
<evidence type="ECO:0000256" key="1">
    <source>
        <dbReference type="ARBA" id="ARBA00004370"/>
    </source>
</evidence>
<keyword evidence="6" id="KW-1185">Reference proteome</keyword>
<sequence length="463" mass="52090">MKIPRLFAFVSLLIFFSSNLQAQQNANIDSLAAKLDDYLTSAVKAGQFNGTALVAKSGQIILQKGYGWKNFSAHTLNDNNTLYQIGSLTKPFTAIIILKLQEEGKLSVNDRLSKYFPDQKGADQITIQNLLNHTSGIYNYTDDIGPEDSAIVSHPIDRQLALDVFINKDLLFKPGTKFSYSNSGYFLLGMIIEKITGKPYQQVLRQLIFTPLEMHHTGFDYINLKDAAKATGYDVFDSTRHNIAVKWDSTVTYSAGSIYSSTGDLYKWSKAIAKGEILSAASWKQAFTPNLGNYGDGWWIDTLYGNKYITHSGGLPGFMANFVYYPDKDITIILLNNFGNFGQSLLSVNMGLSAIMFNKPYLNYTANKEVATDKNTLQAYTGTYVYNNQHKLIITLENNTLFVEDTNPQDKLPKVQLHYGDGDMFYITEANLKFQFIKDSTNHYYKVITYNSGGKDAEWLKKQ</sequence>
<feature type="chain" id="PRO_5009269133" evidence="3">
    <location>
        <begin position="23"/>
        <end position="463"/>
    </location>
</feature>